<dbReference type="AlphaFoldDB" id="A0A848LAC7"/>
<organism evidence="1 2">
    <name type="scientific">Pyxidicoccus fallax</name>
    <dbReference type="NCBI Taxonomy" id="394095"/>
    <lineage>
        <taxon>Bacteria</taxon>
        <taxon>Pseudomonadati</taxon>
        <taxon>Myxococcota</taxon>
        <taxon>Myxococcia</taxon>
        <taxon>Myxococcales</taxon>
        <taxon>Cystobacterineae</taxon>
        <taxon>Myxococcaceae</taxon>
        <taxon>Pyxidicoccus</taxon>
    </lineage>
</organism>
<proteinExistence type="predicted"/>
<dbReference type="Proteomes" id="UP000518300">
    <property type="component" value="Unassembled WGS sequence"/>
</dbReference>
<name>A0A848LAC7_9BACT</name>
<evidence type="ECO:0000313" key="1">
    <source>
        <dbReference type="EMBL" id="NMO13643.1"/>
    </source>
</evidence>
<evidence type="ECO:0000313" key="2">
    <source>
        <dbReference type="Proteomes" id="UP000518300"/>
    </source>
</evidence>
<dbReference type="RefSeq" id="WP_169342926.1">
    <property type="nucleotide sequence ID" value="NZ_JABBJJ010000006.1"/>
</dbReference>
<protein>
    <submittedName>
        <fullName evidence="1">Latent transforming growth factor beta-binding protein</fullName>
    </submittedName>
</protein>
<accession>A0A848LAC7</accession>
<comment type="caution">
    <text evidence="1">The sequence shown here is derived from an EMBL/GenBank/DDBJ whole genome shotgun (WGS) entry which is preliminary data.</text>
</comment>
<sequence length="180" mass="19055">MRPSASGFLALLGLLTLLGCPLDIQVRSEEVPDAGCEDDDCATPCVRDSECPDGQRCRDIYDRCEPGARITEPCAGLSSCPGFSNCKNGRCELACSRGCPLGYRCGPESLCVEECTQEPPETLGDHCDSSMDCTRCGFCVDAGGTKRCHQPCKSDEECPDGAAGSCQPVPGSSLRVCRLS</sequence>
<dbReference type="PROSITE" id="PS51257">
    <property type="entry name" value="PROKAR_LIPOPROTEIN"/>
    <property type="match status" value="1"/>
</dbReference>
<reference evidence="1 2" key="1">
    <citation type="submission" date="2020-04" db="EMBL/GenBank/DDBJ databases">
        <title>Draft genome of Pyxidicoccus fallax type strain.</title>
        <authorList>
            <person name="Whitworth D.E."/>
        </authorList>
    </citation>
    <scope>NUCLEOTIDE SEQUENCE [LARGE SCALE GENOMIC DNA]</scope>
    <source>
        <strain evidence="1 2">DSM 14698</strain>
    </source>
</reference>
<keyword evidence="2" id="KW-1185">Reference proteome</keyword>
<dbReference type="EMBL" id="JABBJJ010000006">
    <property type="protein sequence ID" value="NMO13643.1"/>
    <property type="molecule type" value="Genomic_DNA"/>
</dbReference>
<gene>
    <name evidence="1" type="ORF">HG543_02025</name>
</gene>